<evidence type="ECO:0000256" key="2">
    <source>
        <dbReference type="ARBA" id="ARBA00022691"/>
    </source>
</evidence>
<dbReference type="PANTHER" id="PTHR43675:SF8">
    <property type="entry name" value="ARSENITE METHYLTRANSFERASE"/>
    <property type="match status" value="1"/>
</dbReference>
<gene>
    <name evidence="10" type="ORF">ISU10_21970</name>
</gene>
<dbReference type="CDD" id="cd02440">
    <property type="entry name" value="AdoMet_MTases"/>
    <property type="match status" value="1"/>
</dbReference>
<dbReference type="GO" id="GO:0030791">
    <property type="term" value="F:arsenite methyltransferase activity"/>
    <property type="evidence" value="ECO:0007669"/>
    <property type="project" value="UniProtKB-EC"/>
</dbReference>
<protein>
    <recommendedName>
        <fullName evidence="5">Arsenite methyltransferase</fullName>
        <ecNumber evidence="4">2.1.1.137</ecNumber>
    </recommendedName>
</protein>
<dbReference type="Gene3D" id="3.40.50.150">
    <property type="entry name" value="Vaccinia Virus protein VP39"/>
    <property type="match status" value="1"/>
</dbReference>
<feature type="domain" description="Methyltransferase" evidence="9">
    <location>
        <begin position="77"/>
        <end position="222"/>
    </location>
</feature>
<evidence type="ECO:0000256" key="8">
    <source>
        <dbReference type="ARBA" id="ARBA00048428"/>
    </source>
</evidence>
<accession>A0A930VMW2</accession>
<proteinExistence type="inferred from homology"/>
<comment type="caution">
    <text evidence="10">The sequence shown here is derived from an EMBL/GenBank/DDBJ whole genome shotgun (WGS) entry which is preliminary data.</text>
</comment>
<keyword evidence="1" id="KW-0808">Transferase</keyword>
<dbReference type="GO" id="GO:0032259">
    <property type="term" value="P:methylation"/>
    <property type="evidence" value="ECO:0007669"/>
    <property type="project" value="UniProtKB-KW"/>
</dbReference>
<dbReference type="AlphaFoldDB" id="A0A930VMW2"/>
<dbReference type="InterPro" id="IPR025714">
    <property type="entry name" value="Methyltranfer_dom"/>
</dbReference>
<dbReference type="RefSeq" id="WP_194698591.1">
    <property type="nucleotide sequence ID" value="NZ_JADKPO010000051.1"/>
</dbReference>
<evidence type="ECO:0000256" key="3">
    <source>
        <dbReference type="ARBA" id="ARBA00034487"/>
    </source>
</evidence>
<comment type="catalytic activity">
    <reaction evidence="7">
        <text>arsenic triglutathione + 2 [thioredoxin]-dithiol + 2 S-adenosyl-L-methionine + H2O = dimethylarsinous acid + 2 [thioredoxin]-disulfide + 3 glutathione + 2 S-adenosyl-L-homocysteine + 2 H(+)</text>
        <dbReference type="Rhea" id="RHEA:69464"/>
        <dbReference type="Rhea" id="RHEA-COMP:10698"/>
        <dbReference type="Rhea" id="RHEA-COMP:10700"/>
        <dbReference type="ChEBI" id="CHEBI:15377"/>
        <dbReference type="ChEBI" id="CHEBI:15378"/>
        <dbReference type="ChEBI" id="CHEBI:23808"/>
        <dbReference type="ChEBI" id="CHEBI:29950"/>
        <dbReference type="ChEBI" id="CHEBI:50058"/>
        <dbReference type="ChEBI" id="CHEBI:57856"/>
        <dbReference type="ChEBI" id="CHEBI:57925"/>
        <dbReference type="ChEBI" id="CHEBI:59789"/>
        <dbReference type="ChEBI" id="CHEBI:183640"/>
        <dbReference type="EC" id="2.1.1.137"/>
    </reaction>
</comment>
<reference evidence="10" key="1">
    <citation type="submission" date="2020-11" db="EMBL/GenBank/DDBJ databases">
        <title>Nocardioides cynanchi sp. nov., isolated from soil of rhizosphere of Cynanchum wilfordii.</title>
        <authorList>
            <person name="Lee J.-S."/>
            <person name="Suh M.K."/>
            <person name="Kim J.-S."/>
        </authorList>
    </citation>
    <scope>NUCLEOTIDE SEQUENCE</scope>
    <source>
        <strain evidence="10">KCTC 19276</strain>
    </source>
</reference>
<name>A0A930VMW2_9ACTN</name>
<dbReference type="InterPro" id="IPR029063">
    <property type="entry name" value="SAM-dependent_MTases_sf"/>
</dbReference>
<dbReference type="PANTHER" id="PTHR43675">
    <property type="entry name" value="ARSENITE METHYLTRANSFERASE"/>
    <property type="match status" value="1"/>
</dbReference>
<dbReference type="InterPro" id="IPR026669">
    <property type="entry name" value="Arsenite_MeTrfase-like"/>
</dbReference>
<keyword evidence="10" id="KW-0489">Methyltransferase</keyword>
<comment type="catalytic activity">
    <reaction evidence="8">
        <text>arsenic triglutathione + 3 [thioredoxin]-dithiol + 3 S-adenosyl-L-methionine = trimethylarsine + 3 [thioredoxin]-disulfide + 3 glutathione + 3 S-adenosyl-L-homocysteine + 3 H(+)</text>
        <dbReference type="Rhea" id="RHEA:69432"/>
        <dbReference type="Rhea" id="RHEA-COMP:10698"/>
        <dbReference type="Rhea" id="RHEA-COMP:10700"/>
        <dbReference type="ChEBI" id="CHEBI:15378"/>
        <dbReference type="ChEBI" id="CHEBI:27130"/>
        <dbReference type="ChEBI" id="CHEBI:29950"/>
        <dbReference type="ChEBI" id="CHEBI:50058"/>
        <dbReference type="ChEBI" id="CHEBI:57856"/>
        <dbReference type="ChEBI" id="CHEBI:57925"/>
        <dbReference type="ChEBI" id="CHEBI:59789"/>
        <dbReference type="ChEBI" id="CHEBI:183640"/>
        <dbReference type="EC" id="2.1.1.137"/>
    </reaction>
</comment>
<organism evidence="10 11">
    <name type="scientific">Nocardioides agariphilus</name>
    <dbReference type="NCBI Taxonomy" id="433664"/>
    <lineage>
        <taxon>Bacteria</taxon>
        <taxon>Bacillati</taxon>
        <taxon>Actinomycetota</taxon>
        <taxon>Actinomycetes</taxon>
        <taxon>Propionibacteriales</taxon>
        <taxon>Nocardioidaceae</taxon>
        <taxon>Nocardioides</taxon>
    </lineage>
</organism>
<dbReference type="Proteomes" id="UP000660668">
    <property type="component" value="Unassembled WGS sequence"/>
</dbReference>
<evidence type="ECO:0000256" key="7">
    <source>
        <dbReference type="ARBA" id="ARBA00047943"/>
    </source>
</evidence>
<keyword evidence="2" id="KW-0949">S-adenosyl-L-methionine</keyword>
<evidence type="ECO:0000313" key="10">
    <source>
        <dbReference type="EMBL" id="MBF4770449.1"/>
    </source>
</evidence>
<evidence type="ECO:0000313" key="11">
    <source>
        <dbReference type="Proteomes" id="UP000660668"/>
    </source>
</evidence>
<comment type="catalytic activity">
    <reaction evidence="6">
        <text>arsenic triglutathione + [thioredoxin]-dithiol + S-adenosyl-L-methionine + 2 H2O = methylarsonous acid + [thioredoxin]-disulfide + 3 glutathione + S-adenosyl-L-homocysteine + H(+)</text>
        <dbReference type="Rhea" id="RHEA:69460"/>
        <dbReference type="Rhea" id="RHEA-COMP:10698"/>
        <dbReference type="Rhea" id="RHEA-COMP:10700"/>
        <dbReference type="ChEBI" id="CHEBI:15377"/>
        <dbReference type="ChEBI" id="CHEBI:15378"/>
        <dbReference type="ChEBI" id="CHEBI:17826"/>
        <dbReference type="ChEBI" id="CHEBI:29950"/>
        <dbReference type="ChEBI" id="CHEBI:50058"/>
        <dbReference type="ChEBI" id="CHEBI:57856"/>
        <dbReference type="ChEBI" id="CHEBI:57925"/>
        <dbReference type="ChEBI" id="CHEBI:59789"/>
        <dbReference type="ChEBI" id="CHEBI:183640"/>
        <dbReference type="EC" id="2.1.1.137"/>
    </reaction>
</comment>
<comment type="similarity">
    <text evidence="3">Belongs to the methyltransferase superfamily. Arsenite methyltransferase family.</text>
</comment>
<evidence type="ECO:0000256" key="5">
    <source>
        <dbReference type="ARBA" id="ARBA00034545"/>
    </source>
</evidence>
<dbReference type="EC" id="2.1.1.137" evidence="4"/>
<dbReference type="Pfam" id="PF13847">
    <property type="entry name" value="Methyltransf_31"/>
    <property type="match status" value="1"/>
</dbReference>
<evidence type="ECO:0000259" key="9">
    <source>
        <dbReference type="Pfam" id="PF13847"/>
    </source>
</evidence>
<evidence type="ECO:0000256" key="4">
    <source>
        <dbReference type="ARBA" id="ARBA00034521"/>
    </source>
</evidence>
<dbReference type="SUPFAM" id="SSF53335">
    <property type="entry name" value="S-adenosyl-L-methionine-dependent methyltransferases"/>
    <property type="match status" value="1"/>
</dbReference>
<keyword evidence="11" id="KW-1185">Reference proteome</keyword>
<evidence type="ECO:0000256" key="6">
    <source>
        <dbReference type="ARBA" id="ARBA00047941"/>
    </source>
</evidence>
<sequence>MTARIDRGVDTDELESRVKAMYEEVALAPDHDFHFETGRLLAEHLGYPAHDLDLVPAAAVDSFAGVGYFLDLADIRSSEAVLDLGSGSGTDSFLAAVATGSDGAVIGVDMTAAQLAKATRLAEESGLTHASFLEGYIERPPVVPASIDVVISNGVINLSADKPAVFAAAAAALRPGGRLALADIVTAKPLPEGVTCDASLWAACIGGAAQRDHYLAMLEEAGFEVEAVRDNDYRFVSERALGATTTYGVSSISVLARRT</sequence>
<dbReference type="EMBL" id="JADKPO010000051">
    <property type="protein sequence ID" value="MBF4770449.1"/>
    <property type="molecule type" value="Genomic_DNA"/>
</dbReference>
<evidence type="ECO:0000256" key="1">
    <source>
        <dbReference type="ARBA" id="ARBA00022679"/>
    </source>
</evidence>